<dbReference type="InterPro" id="IPR012337">
    <property type="entry name" value="RNaseH-like_sf"/>
</dbReference>
<dbReference type="InterPro" id="IPR039197">
    <property type="entry name" value="Mrs1/Cce1"/>
</dbReference>
<feature type="domain" description="SAP" evidence="2">
    <location>
        <begin position="2"/>
        <end position="36"/>
    </location>
</feature>
<dbReference type="AlphaFoldDB" id="A0A423W1E3"/>
<dbReference type="Proteomes" id="UP000283895">
    <property type="component" value="Unassembled WGS sequence"/>
</dbReference>
<dbReference type="PROSITE" id="PS50800">
    <property type="entry name" value="SAP"/>
    <property type="match status" value="1"/>
</dbReference>
<gene>
    <name evidence="3" type="ORF">VMCG_07470</name>
</gene>
<dbReference type="InterPro" id="IPR003034">
    <property type="entry name" value="SAP_dom"/>
</dbReference>
<dbReference type="Pfam" id="PF09159">
    <property type="entry name" value="Ydc2-catalyt"/>
    <property type="match status" value="1"/>
</dbReference>
<feature type="region of interest" description="Disordered" evidence="1">
    <location>
        <begin position="117"/>
        <end position="167"/>
    </location>
</feature>
<protein>
    <recommendedName>
        <fullName evidence="2">SAP domain-containing protein</fullName>
    </recommendedName>
</protein>
<dbReference type="CDD" id="cd16963">
    <property type="entry name" value="CCE1"/>
    <property type="match status" value="1"/>
</dbReference>
<organism evidence="3 4">
    <name type="scientific">Cytospora schulzeri</name>
    <dbReference type="NCBI Taxonomy" id="448051"/>
    <lineage>
        <taxon>Eukaryota</taxon>
        <taxon>Fungi</taxon>
        <taxon>Dikarya</taxon>
        <taxon>Ascomycota</taxon>
        <taxon>Pezizomycotina</taxon>
        <taxon>Sordariomycetes</taxon>
        <taxon>Sordariomycetidae</taxon>
        <taxon>Diaporthales</taxon>
        <taxon>Cytosporaceae</taxon>
        <taxon>Cytospora</taxon>
    </lineage>
</organism>
<feature type="compositionally biased region" description="Basic residues" evidence="1">
    <location>
        <begin position="122"/>
        <end position="136"/>
    </location>
</feature>
<sequence>MNASLKGVQLRQIAQLLGKTRTGTKAVLIQRIEEALENPKPLAPGTRILSIDLGIRNLAYSLLEIPNANHEPSATKAKKTRKKKNAPTTTSASTPVKPILHAWERLALIPKIPKISKPAAAPKKKAKAKQSKKTKKSQQSDVEFEDDHDESPAEGPTGAEAEAEAVADDKATTPVIIEDFSPARLSAVAVDLILNRLLPLRPDVVTLEQQRFRSMGGSGVYEWTLRVNSLEAMLYAILTTVRTLGRWPGEGRVEAVVARNVLEFMVMQERKGGVEVAGIWGKDADNKKVKKAMVGRMLAAGEGVSVSAEAEPVAREYLDVWNGKLRGKKKSDSFKKLDDMADCLLQGIAFIRWQENTRRLTEGGIEALQDQMVD</sequence>
<dbReference type="OrthoDB" id="5552842at2759"/>
<feature type="compositionally biased region" description="Basic residues" evidence="1">
    <location>
        <begin position="76"/>
        <end position="85"/>
    </location>
</feature>
<name>A0A423W1E3_9PEZI</name>
<keyword evidence="4" id="KW-1185">Reference proteome</keyword>
<dbReference type="GO" id="GO:0070336">
    <property type="term" value="F:flap-structured DNA binding"/>
    <property type="evidence" value="ECO:0007669"/>
    <property type="project" value="TreeGrafter"/>
</dbReference>
<feature type="region of interest" description="Disordered" evidence="1">
    <location>
        <begin position="71"/>
        <end position="96"/>
    </location>
</feature>
<dbReference type="GO" id="GO:0004520">
    <property type="term" value="F:DNA endonuclease activity"/>
    <property type="evidence" value="ECO:0007669"/>
    <property type="project" value="TreeGrafter"/>
</dbReference>
<dbReference type="STRING" id="356882.A0A423W1E3"/>
<reference evidence="3 4" key="1">
    <citation type="submission" date="2015-09" db="EMBL/GenBank/DDBJ databases">
        <title>Host preference determinants of Valsa canker pathogens revealed by comparative genomics.</title>
        <authorList>
            <person name="Yin Z."/>
            <person name="Huang L."/>
        </authorList>
    </citation>
    <scope>NUCLEOTIDE SEQUENCE [LARGE SCALE GENOMIC DNA]</scope>
    <source>
        <strain evidence="3 4">03-1</strain>
    </source>
</reference>
<dbReference type="SUPFAM" id="SSF53098">
    <property type="entry name" value="Ribonuclease H-like"/>
    <property type="match status" value="1"/>
</dbReference>
<dbReference type="PANTHER" id="PTHR28072:SF1">
    <property type="entry name" value="CRUCIFORM CUTTING ENDONUCLEASE 1, MITOCHONDRIAL-RELATED"/>
    <property type="match status" value="1"/>
</dbReference>
<evidence type="ECO:0000313" key="3">
    <source>
        <dbReference type="EMBL" id="ROV97099.1"/>
    </source>
</evidence>
<dbReference type="InterPro" id="IPR036397">
    <property type="entry name" value="RNaseH_sf"/>
</dbReference>
<dbReference type="Gene3D" id="3.30.420.10">
    <property type="entry name" value="Ribonuclease H-like superfamily/Ribonuclease H"/>
    <property type="match status" value="1"/>
</dbReference>
<comment type="caution">
    <text evidence="3">The sequence shown here is derived from an EMBL/GenBank/DDBJ whole genome shotgun (WGS) entry which is preliminary data.</text>
</comment>
<dbReference type="GO" id="GO:0000403">
    <property type="term" value="F:Y-form DNA binding"/>
    <property type="evidence" value="ECO:0007669"/>
    <property type="project" value="TreeGrafter"/>
</dbReference>
<evidence type="ECO:0000259" key="2">
    <source>
        <dbReference type="PROSITE" id="PS50800"/>
    </source>
</evidence>
<evidence type="ECO:0000313" key="4">
    <source>
        <dbReference type="Proteomes" id="UP000283895"/>
    </source>
</evidence>
<proteinExistence type="predicted"/>
<dbReference type="PANTHER" id="PTHR28072">
    <property type="entry name" value="CRUCIFORM CUTTING ENDONUCLEASE 1, MITOCHONDRIAL-RELATED"/>
    <property type="match status" value="1"/>
</dbReference>
<dbReference type="EMBL" id="LKEA01000030">
    <property type="protein sequence ID" value="ROV97099.1"/>
    <property type="molecule type" value="Genomic_DNA"/>
</dbReference>
<dbReference type="InterPro" id="IPR015242">
    <property type="entry name" value="Ydc2_cat"/>
</dbReference>
<dbReference type="Pfam" id="PF02037">
    <property type="entry name" value="SAP"/>
    <property type="match status" value="1"/>
</dbReference>
<dbReference type="GO" id="GO:0005739">
    <property type="term" value="C:mitochondrion"/>
    <property type="evidence" value="ECO:0007669"/>
    <property type="project" value="TreeGrafter"/>
</dbReference>
<dbReference type="SMART" id="SM00513">
    <property type="entry name" value="SAP"/>
    <property type="match status" value="1"/>
</dbReference>
<dbReference type="GO" id="GO:0000402">
    <property type="term" value="F:crossed form four-way junction DNA binding"/>
    <property type="evidence" value="ECO:0007669"/>
    <property type="project" value="TreeGrafter"/>
</dbReference>
<evidence type="ECO:0000256" key="1">
    <source>
        <dbReference type="SAM" id="MobiDB-lite"/>
    </source>
</evidence>
<accession>A0A423W1E3</accession>